<protein>
    <submittedName>
        <fullName evidence="2">Uncharacterized protein</fullName>
    </submittedName>
</protein>
<organism evidence="2 3">
    <name type="scientific">Xylaria hypoxylon</name>
    <dbReference type="NCBI Taxonomy" id="37992"/>
    <lineage>
        <taxon>Eukaryota</taxon>
        <taxon>Fungi</taxon>
        <taxon>Dikarya</taxon>
        <taxon>Ascomycota</taxon>
        <taxon>Pezizomycotina</taxon>
        <taxon>Sordariomycetes</taxon>
        <taxon>Xylariomycetidae</taxon>
        <taxon>Xylariales</taxon>
        <taxon>Xylariaceae</taxon>
        <taxon>Xylaria</taxon>
    </lineage>
</organism>
<evidence type="ECO:0000313" key="3">
    <source>
        <dbReference type="Proteomes" id="UP000297716"/>
    </source>
</evidence>
<dbReference type="AlphaFoldDB" id="A0A4Z0YYD3"/>
<name>A0A4Z0YYD3_9PEZI</name>
<reference evidence="2 3" key="1">
    <citation type="submission" date="2019-03" db="EMBL/GenBank/DDBJ databases">
        <title>Draft genome sequence of Xylaria hypoxylon DSM 108379, a ubiquitous saprotrophic-parasitic fungi on hardwood.</title>
        <authorList>
            <person name="Buettner E."/>
            <person name="Leonhardt S."/>
            <person name="Gebauer A.M."/>
            <person name="Liers C."/>
            <person name="Hofrichter M."/>
            <person name="Kellner H."/>
        </authorList>
    </citation>
    <scope>NUCLEOTIDE SEQUENCE [LARGE SCALE GENOMIC DNA]</scope>
    <source>
        <strain evidence="2 3">DSM 108379</strain>
    </source>
</reference>
<keyword evidence="3" id="KW-1185">Reference proteome</keyword>
<dbReference type="Proteomes" id="UP000297716">
    <property type="component" value="Unassembled WGS sequence"/>
</dbReference>
<evidence type="ECO:0000256" key="1">
    <source>
        <dbReference type="SAM" id="MobiDB-lite"/>
    </source>
</evidence>
<proteinExistence type="predicted"/>
<comment type="caution">
    <text evidence="2">The sequence shown here is derived from an EMBL/GenBank/DDBJ whole genome shotgun (WGS) entry which is preliminary data.</text>
</comment>
<dbReference type="EMBL" id="SKBN01000067">
    <property type="protein sequence ID" value="TGJ84471.1"/>
    <property type="molecule type" value="Genomic_DNA"/>
</dbReference>
<evidence type="ECO:0000313" key="2">
    <source>
        <dbReference type="EMBL" id="TGJ84471.1"/>
    </source>
</evidence>
<dbReference type="OrthoDB" id="4767095at2759"/>
<feature type="region of interest" description="Disordered" evidence="1">
    <location>
        <begin position="115"/>
        <end position="155"/>
    </location>
</feature>
<gene>
    <name evidence="2" type="ORF">E0Z10_g4298</name>
</gene>
<accession>A0A4Z0YYD3</accession>
<sequence length="515" mass="58919">MDETIRVELLDNEKKRRDEVIAAAEKHVKGVGDRLIEYYKGSKLATHCAKMALNDKMLGQYPLLSADYQHWLEDEQVWLWVFKNRDGFKWPMPKRMGAPYSSIFLEEFYRETEAKKEKREQDQSRYAATFPGTTREAPNQTEEANSDDETNAGGDLETPIVWEDNGAMVPIEHSSIDQSVDVWKKLFGANHWLKGCLPFEIPVPRHMDPQAVLASPDELPELMFQLWEMFSPAYPWCIRVFARCRKDPSARFGLRMWVYIDWPASQNVENTSWLRHLYYATLSLLEWYHKLLQGEQVHILEAINSLNELEFRQHQTLFNNIKIRLGIIAERNQAAGSIEGGKAVIRALRRKQQVTIGAIALTNVGRRMKSTTDHDKQLELLVQVIDNGLQPLPLSLDGRRLAVAGAAKTVLAGMVHAVLGAADSTRLKMRNVGRLLKIDVNDAWGKVLPIGSRFHVVQGVIRQQEADLEDQQLIETCLKIWSSMNDVCEYASGSDIDSVTWQLRRAYLDSIETFL</sequence>